<dbReference type="PANTHER" id="PTHR43464">
    <property type="entry name" value="METHYLTRANSFERASE"/>
    <property type="match status" value="1"/>
</dbReference>
<evidence type="ECO:0000256" key="2">
    <source>
        <dbReference type="ARBA" id="ARBA00022679"/>
    </source>
</evidence>
<keyword evidence="2 5" id="KW-0808">Transferase</keyword>
<dbReference type="PANTHER" id="PTHR43464:SF19">
    <property type="entry name" value="UBIQUINONE BIOSYNTHESIS O-METHYLTRANSFERASE, MITOCHONDRIAL"/>
    <property type="match status" value="1"/>
</dbReference>
<dbReference type="Gene3D" id="2.20.25.110">
    <property type="entry name" value="S-adenosyl-L-methionine-dependent methyltransferases"/>
    <property type="match status" value="1"/>
</dbReference>
<gene>
    <name evidence="5" type="ORF">ABT272_43075</name>
</gene>
<dbReference type="RefSeq" id="WP_352066218.1">
    <property type="nucleotide sequence ID" value="NZ_JBEPAZ010000106.1"/>
</dbReference>
<keyword evidence="6" id="KW-1185">Reference proteome</keyword>
<comment type="caution">
    <text evidence="5">The sequence shown here is derived from an EMBL/GenBank/DDBJ whole genome shotgun (WGS) entry which is preliminary data.</text>
</comment>
<dbReference type="Gene3D" id="3.40.50.150">
    <property type="entry name" value="Vaccinia Virus protein VP39"/>
    <property type="match status" value="1"/>
</dbReference>
<dbReference type="GO" id="GO:0008168">
    <property type="term" value="F:methyltransferase activity"/>
    <property type="evidence" value="ECO:0007669"/>
    <property type="project" value="UniProtKB-KW"/>
</dbReference>
<dbReference type="EMBL" id="JBEPAZ010000106">
    <property type="protein sequence ID" value="MER6434376.1"/>
    <property type="molecule type" value="Genomic_DNA"/>
</dbReference>
<accession>A0ABV1UME7</accession>
<reference evidence="5 6" key="1">
    <citation type="submission" date="2024-06" db="EMBL/GenBank/DDBJ databases">
        <title>The Natural Products Discovery Center: Release of the First 8490 Sequenced Strains for Exploring Actinobacteria Biosynthetic Diversity.</title>
        <authorList>
            <person name="Kalkreuter E."/>
            <person name="Kautsar S.A."/>
            <person name="Yang D."/>
            <person name="Bader C.D."/>
            <person name="Teijaro C.N."/>
            <person name="Fluegel L."/>
            <person name="Davis C.M."/>
            <person name="Simpson J.R."/>
            <person name="Lauterbach L."/>
            <person name="Steele A.D."/>
            <person name="Gui C."/>
            <person name="Meng S."/>
            <person name="Li G."/>
            <person name="Viehrig K."/>
            <person name="Ye F."/>
            <person name="Su P."/>
            <person name="Kiefer A.F."/>
            <person name="Nichols A."/>
            <person name="Cepeda A.J."/>
            <person name="Yan W."/>
            <person name="Fan B."/>
            <person name="Jiang Y."/>
            <person name="Adhikari A."/>
            <person name="Zheng C.-J."/>
            <person name="Schuster L."/>
            <person name="Cowan T.M."/>
            <person name="Smanski M.J."/>
            <person name="Chevrette M.G."/>
            <person name="De Carvalho L.P.S."/>
            <person name="Shen B."/>
        </authorList>
    </citation>
    <scope>NUCLEOTIDE SEQUENCE [LARGE SCALE GENOMIC DNA]</scope>
    <source>
        <strain evidence="5 6">NPDC001166</strain>
    </source>
</reference>
<evidence type="ECO:0000256" key="3">
    <source>
        <dbReference type="ARBA" id="ARBA00022691"/>
    </source>
</evidence>
<organism evidence="5 6">
    <name type="scientific">Streptomyces sp. 900105245</name>
    <dbReference type="NCBI Taxonomy" id="3154379"/>
    <lineage>
        <taxon>Bacteria</taxon>
        <taxon>Bacillati</taxon>
        <taxon>Actinomycetota</taxon>
        <taxon>Actinomycetes</taxon>
        <taxon>Kitasatosporales</taxon>
        <taxon>Streptomycetaceae</taxon>
        <taxon>Streptomyces</taxon>
    </lineage>
</organism>
<dbReference type="Proteomes" id="UP001470023">
    <property type="component" value="Unassembled WGS sequence"/>
</dbReference>
<sequence length="251" mass="26847">MSQDSQSAWYADFFTELPNSFWRAAVPSEMTAAEVDFVIREGGLPPRAHVLDVPCGSGRHSLELARRGFQVTGVDVSAEALAFARRTAAAEHLPVTLIQADMKTLPTEVQADAVICMGNSFGYLGHEDTRRLLAGLHQIVSSGGCLVIDYGAVAEALLPHLADDLPMSAGGIDAEATNVYDAPCGRLLTSFTFRRGEQEESGTSVQHVYTAAEVARLTAEAGFTNIRMYGDTDGSAFTLGSHRLLLVAARS</sequence>
<keyword evidence="3" id="KW-0949">S-adenosyl-L-methionine</keyword>
<dbReference type="SUPFAM" id="SSF53335">
    <property type="entry name" value="S-adenosyl-L-methionine-dependent methyltransferases"/>
    <property type="match status" value="1"/>
</dbReference>
<dbReference type="GO" id="GO:0032259">
    <property type="term" value="P:methylation"/>
    <property type="evidence" value="ECO:0007669"/>
    <property type="project" value="UniProtKB-KW"/>
</dbReference>
<dbReference type="EC" id="2.1.-.-" evidence="5"/>
<dbReference type="CDD" id="cd02440">
    <property type="entry name" value="AdoMet_MTases"/>
    <property type="match status" value="1"/>
</dbReference>
<evidence type="ECO:0000256" key="1">
    <source>
        <dbReference type="ARBA" id="ARBA00022603"/>
    </source>
</evidence>
<dbReference type="Pfam" id="PF13649">
    <property type="entry name" value="Methyltransf_25"/>
    <property type="match status" value="1"/>
</dbReference>
<evidence type="ECO:0000313" key="6">
    <source>
        <dbReference type="Proteomes" id="UP001470023"/>
    </source>
</evidence>
<keyword evidence="1 5" id="KW-0489">Methyltransferase</keyword>
<name>A0ABV1UME7_9ACTN</name>
<protein>
    <submittedName>
        <fullName evidence="5">Class I SAM-dependent methyltransferase</fullName>
        <ecNumber evidence="5">2.1.-.-</ecNumber>
    </submittedName>
</protein>
<proteinExistence type="predicted"/>
<evidence type="ECO:0000259" key="4">
    <source>
        <dbReference type="Pfam" id="PF13649"/>
    </source>
</evidence>
<dbReference type="InterPro" id="IPR041698">
    <property type="entry name" value="Methyltransf_25"/>
</dbReference>
<evidence type="ECO:0000313" key="5">
    <source>
        <dbReference type="EMBL" id="MER6434376.1"/>
    </source>
</evidence>
<dbReference type="InterPro" id="IPR029063">
    <property type="entry name" value="SAM-dependent_MTases_sf"/>
</dbReference>
<feature type="domain" description="Methyltransferase" evidence="4">
    <location>
        <begin position="50"/>
        <end position="144"/>
    </location>
</feature>